<organism evidence="2 3">
    <name type="scientific">Brevibacterium sediminis</name>
    <dbReference type="NCBI Taxonomy" id="1857024"/>
    <lineage>
        <taxon>Bacteria</taxon>
        <taxon>Bacillati</taxon>
        <taxon>Actinomycetota</taxon>
        <taxon>Actinomycetes</taxon>
        <taxon>Micrococcales</taxon>
        <taxon>Brevibacteriaceae</taxon>
        <taxon>Brevibacterium</taxon>
    </lineage>
</organism>
<keyword evidence="1" id="KW-1133">Transmembrane helix</keyword>
<feature type="transmembrane region" description="Helical" evidence="1">
    <location>
        <begin position="363"/>
        <end position="381"/>
    </location>
</feature>
<feature type="transmembrane region" description="Helical" evidence="1">
    <location>
        <begin position="333"/>
        <end position="356"/>
    </location>
</feature>
<feature type="transmembrane region" description="Helical" evidence="1">
    <location>
        <begin position="32"/>
        <end position="50"/>
    </location>
</feature>
<feature type="transmembrane region" description="Helical" evidence="1">
    <location>
        <begin position="295"/>
        <end position="321"/>
    </location>
</feature>
<reference evidence="3" key="1">
    <citation type="journal article" date="2019" name="Int. J. Syst. Evol. Microbiol.">
        <title>The Global Catalogue of Microorganisms (GCM) 10K type strain sequencing project: providing services to taxonomists for standard genome sequencing and annotation.</title>
        <authorList>
            <consortium name="The Broad Institute Genomics Platform"/>
            <consortium name="The Broad Institute Genome Sequencing Center for Infectious Disease"/>
            <person name="Wu L."/>
            <person name="Ma J."/>
        </authorList>
    </citation>
    <scope>NUCLEOTIDE SEQUENCE [LARGE SCALE GENOMIC DNA]</scope>
    <source>
        <strain evidence="3">CGMCC 1.15472</strain>
    </source>
</reference>
<feature type="transmembrane region" description="Helical" evidence="1">
    <location>
        <begin position="265"/>
        <end position="283"/>
    </location>
</feature>
<feature type="transmembrane region" description="Helical" evidence="1">
    <location>
        <begin position="57"/>
        <end position="79"/>
    </location>
</feature>
<dbReference type="EMBL" id="BMJG01000011">
    <property type="protein sequence ID" value="GGC43540.1"/>
    <property type="molecule type" value="Genomic_DNA"/>
</dbReference>
<proteinExistence type="predicted"/>
<dbReference type="PANTHER" id="PTHR30354:SF11">
    <property type="entry name" value="PERMEASE"/>
    <property type="match status" value="1"/>
</dbReference>
<name>A0ABQ1MRA3_9MICO</name>
<keyword evidence="1" id="KW-0472">Membrane</keyword>
<gene>
    <name evidence="2" type="ORF">GCM10010974_27390</name>
</gene>
<dbReference type="InterPro" id="IPR003474">
    <property type="entry name" value="Glcn_transporter"/>
</dbReference>
<keyword evidence="3" id="KW-1185">Reference proteome</keyword>
<feature type="transmembrane region" description="Helical" evidence="1">
    <location>
        <begin position="426"/>
        <end position="449"/>
    </location>
</feature>
<evidence type="ECO:0000256" key="1">
    <source>
        <dbReference type="SAM" id="Phobius"/>
    </source>
</evidence>
<feature type="transmembrane region" description="Helical" evidence="1">
    <location>
        <begin position="137"/>
        <end position="156"/>
    </location>
</feature>
<feature type="transmembrane region" description="Helical" evidence="1">
    <location>
        <begin position="176"/>
        <end position="195"/>
    </location>
</feature>
<dbReference type="PANTHER" id="PTHR30354">
    <property type="entry name" value="GNT FAMILY GLUCONATE TRANSPORTER"/>
    <property type="match status" value="1"/>
</dbReference>
<keyword evidence="1" id="KW-0812">Transmembrane</keyword>
<dbReference type="Pfam" id="PF02447">
    <property type="entry name" value="GntP_permease"/>
    <property type="match status" value="1"/>
</dbReference>
<dbReference type="RefSeq" id="WP_181272418.1">
    <property type="nucleotide sequence ID" value="NZ_BMJG01000011.1"/>
</dbReference>
<feature type="transmembrane region" description="Helical" evidence="1">
    <location>
        <begin position="233"/>
        <end position="253"/>
    </location>
</feature>
<feature type="transmembrane region" description="Helical" evidence="1">
    <location>
        <begin position="7"/>
        <end position="26"/>
    </location>
</feature>
<feature type="transmembrane region" description="Helical" evidence="1">
    <location>
        <begin position="387"/>
        <end position="414"/>
    </location>
</feature>
<dbReference type="Proteomes" id="UP000632322">
    <property type="component" value="Unassembled WGS sequence"/>
</dbReference>
<accession>A0ABQ1MRA3</accession>
<comment type="caution">
    <text evidence="2">The sequence shown here is derived from an EMBL/GenBank/DDBJ whole genome shotgun (WGS) entry which is preliminary data.</text>
</comment>
<protein>
    <submittedName>
        <fullName evidence="2">Gluconate permease</fullName>
    </submittedName>
</protein>
<sequence>MIVIHTAIAIIIMVAMIIWAKVNPVIALVVGALYIGIAGGLGLAGSVTALAEGFGDIMVDVGLLIGFGVLIGALLNQLGALRKTVDLLVQFFGPRRLPYAMALALNAFFPSIYPDVQLVLAAPLARNASSRLGRNGLGLMAGALVVGIPVGVVFVAPGLGAVSIAGLLNVPLSTSLLWGLIVALSSTLLSLLLYAELLRRGWWNTEKDETSDDVLAEPGSAVSETGSGRNPPLGVSMLSVLIPIVFIAGGAIARTFGIENTVLEFLSEPVFALFVGLVYAYVLSRFTAGRKATDFAFGTGLETSGNILLITGLGGSLAAVIKKTELSDVLTGLFSAEAGIGIIAAVVLSWIIAAVLHVAIGSINVAAITAAGIIGPATAGIDAPPVIIGLAISAGAVFAVHFNSNFFWMFSSLLGLTTRGALKSMTLMTAVVSVVALLITILLATVVSFV</sequence>
<evidence type="ECO:0000313" key="2">
    <source>
        <dbReference type="EMBL" id="GGC43540.1"/>
    </source>
</evidence>
<evidence type="ECO:0000313" key="3">
    <source>
        <dbReference type="Proteomes" id="UP000632322"/>
    </source>
</evidence>
<feature type="transmembrane region" description="Helical" evidence="1">
    <location>
        <begin position="99"/>
        <end position="125"/>
    </location>
</feature>